<keyword evidence="5" id="KW-0732">Signal</keyword>
<dbReference type="PRINTS" id="PR01021">
    <property type="entry name" value="OMPADOMAIN"/>
</dbReference>
<dbReference type="SUPFAM" id="SSF103088">
    <property type="entry name" value="OmpA-like"/>
    <property type="match status" value="1"/>
</dbReference>
<protein>
    <submittedName>
        <fullName evidence="7">Outer membrane protein OmpA-like peptidoglycan-associated protein</fullName>
    </submittedName>
</protein>
<dbReference type="Gene3D" id="2.120.10.30">
    <property type="entry name" value="TolB, C-terminal domain"/>
    <property type="match status" value="1"/>
</dbReference>
<dbReference type="SUPFAM" id="SSF48452">
    <property type="entry name" value="TPR-like"/>
    <property type="match status" value="1"/>
</dbReference>
<dbReference type="CDD" id="cd07185">
    <property type="entry name" value="OmpA_C-like"/>
    <property type="match status" value="1"/>
</dbReference>
<dbReference type="RefSeq" id="WP_121376284.1">
    <property type="nucleotide sequence ID" value="NZ_RBLC01000002.1"/>
</dbReference>
<feature type="chain" id="PRO_5019866346" evidence="5">
    <location>
        <begin position="23"/>
        <end position="647"/>
    </location>
</feature>
<sequence>MKIKFTYIAFLSIICISGYSQKAAVASADKEYEKYAYVDAIKTYERVAEKGYKSQDMLQKLGNSYYFNADLENAAKWYGELFAMTQDVDAEYYYRYSQSLKGIGDYSKANEMLEKFNQKSGIDSRGKLYEERKNYLEEIKKNSGRYNVENAGINSEYSDYGSAFFGDKVVFTSARDTGNFSKRQHSWTNQYFTNMYVADMSPEGALSAPQKFAKSLNTKFHEATPAFTKDGKTMYFTRNNYNDGKKGKSSDKVTLLKIYKATLEGEKWTNVTELPFNNNNYSVAHPALSPDGKTLYFASDMPGTLGQSDIFKVSINGDGSFGTPENLGPKINTPGRESFPFVSDENELYFASDGQLGLGGFDIFVSKIEKDGSFKEVKNIGEPANSKKDDFGFVINTKTSNGFFSSNREGGNGNDDIYKFLETKKLEFACEQLLSGIVTDMETGAILPNTKVTLSDEKFNKLKETTSDATGKYIFEEVQCGKAYYVKAEKPEYVTKEVKVTLPKESGETDLPIALEKSVKKVKVGDDLAKTFGIKIIYFDLDKWNIRPDAATDLAKIVDVMREYPTMKVDVRSHTDSRQTYKYNEKLSDRRAKSTIAWMIQDGIQASRLTGKGYGETQLVNKCADGVECSEEEHQLNRRSEFIITEL</sequence>
<dbReference type="OrthoDB" id="9809364at2"/>
<proteinExistence type="predicted"/>
<evidence type="ECO:0000256" key="5">
    <source>
        <dbReference type="SAM" id="SignalP"/>
    </source>
</evidence>
<dbReference type="PANTHER" id="PTHR30329">
    <property type="entry name" value="STATOR ELEMENT OF FLAGELLAR MOTOR COMPLEX"/>
    <property type="match status" value="1"/>
</dbReference>
<keyword evidence="3" id="KW-0998">Cell outer membrane</keyword>
<dbReference type="InterPro" id="IPR011990">
    <property type="entry name" value="TPR-like_helical_dom_sf"/>
</dbReference>
<dbReference type="InterPro" id="IPR006665">
    <property type="entry name" value="OmpA-like"/>
</dbReference>
<evidence type="ECO:0000259" key="6">
    <source>
        <dbReference type="PROSITE" id="PS51123"/>
    </source>
</evidence>
<name>A0A495ME76_9FLAO</name>
<dbReference type="InterPro" id="IPR011042">
    <property type="entry name" value="6-blade_b-propeller_TolB-like"/>
</dbReference>
<dbReference type="Gene3D" id="2.60.40.1120">
    <property type="entry name" value="Carboxypeptidase-like, regulatory domain"/>
    <property type="match status" value="1"/>
</dbReference>
<keyword evidence="2 4" id="KW-0472">Membrane</keyword>
<feature type="domain" description="OmpA-like" evidence="6">
    <location>
        <begin position="526"/>
        <end position="647"/>
    </location>
</feature>
<dbReference type="PROSITE" id="PS51123">
    <property type="entry name" value="OMPA_2"/>
    <property type="match status" value="1"/>
</dbReference>
<dbReference type="InterPro" id="IPR036737">
    <property type="entry name" value="OmpA-like_sf"/>
</dbReference>
<dbReference type="EMBL" id="RBLC01000002">
    <property type="protein sequence ID" value="RKS23053.1"/>
    <property type="molecule type" value="Genomic_DNA"/>
</dbReference>
<keyword evidence="8" id="KW-1185">Reference proteome</keyword>
<evidence type="ECO:0000256" key="3">
    <source>
        <dbReference type="ARBA" id="ARBA00023237"/>
    </source>
</evidence>
<dbReference type="Gene3D" id="1.25.40.10">
    <property type="entry name" value="Tetratricopeptide repeat domain"/>
    <property type="match status" value="1"/>
</dbReference>
<accession>A0A495ME76</accession>
<dbReference type="Pfam" id="PF13620">
    <property type="entry name" value="CarboxypepD_reg"/>
    <property type="match status" value="1"/>
</dbReference>
<dbReference type="InterPro" id="IPR008969">
    <property type="entry name" value="CarboxyPept-like_regulatory"/>
</dbReference>
<dbReference type="AlphaFoldDB" id="A0A495ME76"/>
<evidence type="ECO:0000256" key="1">
    <source>
        <dbReference type="ARBA" id="ARBA00004442"/>
    </source>
</evidence>
<dbReference type="SUPFAM" id="SSF82171">
    <property type="entry name" value="DPP6 N-terminal domain-like"/>
    <property type="match status" value="1"/>
</dbReference>
<organism evidence="7 8">
    <name type="scientific">Flavobacterium endophyticum</name>
    <dbReference type="NCBI Taxonomy" id="1540163"/>
    <lineage>
        <taxon>Bacteria</taxon>
        <taxon>Pseudomonadati</taxon>
        <taxon>Bacteroidota</taxon>
        <taxon>Flavobacteriia</taxon>
        <taxon>Flavobacteriales</taxon>
        <taxon>Flavobacteriaceae</taxon>
        <taxon>Flavobacterium</taxon>
    </lineage>
</organism>
<dbReference type="GO" id="GO:0009279">
    <property type="term" value="C:cell outer membrane"/>
    <property type="evidence" value="ECO:0007669"/>
    <property type="project" value="UniProtKB-SubCell"/>
</dbReference>
<dbReference type="InterPro" id="IPR050330">
    <property type="entry name" value="Bact_OuterMem_StrucFunc"/>
</dbReference>
<evidence type="ECO:0000256" key="4">
    <source>
        <dbReference type="PROSITE-ProRule" id="PRU00473"/>
    </source>
</evidence>
<dbReference type="Proteomes" id="UP000277579">
    <property type="component" value="Unassembled WGS sequence"/>
</dbReference>
<dbReference type="InterPro" id="IPR006664">
    <property type="entry name" value="OMP_bac"/>
</dbReference>
<dbReference type="SUPFAM" id="SSF49464">
    <property type="entry name" value="Carboxypeptidase regulatory domain-like"/>
    <property type="match status" value="1"/>
</dbReference>
<comment type="subcellular location">
    <subcellularLocation>
        <location evidence="1">Cell outer membrane</location>
    </subcellularLocation>
</comment>
<dbReference type="Pfam" id="PF07676">
    <property type="entry name" value="PD40"/>
    <property type="match status" value="3"/>
</dbReference>
<comment type="caution">
    <text evidence="7">The sequence shown here is derived from an EMBL/GenBank/DDBJ whole genome shotgun (WGS) entry which is preliminary data.</text>
</comment>
<reference evidence="7 8" key="1">
    <citation type="submission" date="2018-10" db="EMBL/GenBank/DDBJ databases">
        <title>Genomic Encyclopedia of Archaeal and Bacterial Type Strains, Phase II (KMG-II): from individual species to whole genera.</title>
        <authorList>
            <person name="Goeker M."/>
        </authorList>
    </citation>
    <scope>NUCLEOTIDE SEQUENCE [LARGE SCALE GENOMIC DNA]</scope>
    <source>
        <strain evidence="7 8">DSM 29537</strain>
    </source>
</reference>
<feature type="signal peptide" evidence="5">
    <location>
        <begin position="1"/>
        <end position="22"/>
    </location>
</feature>
<dbReference type="PANTHER" id="PTHR30329:SF21">
    <property type="entry name" value="LIPOPROTEIN YIAD-RELATED"/>
    <property type="match status" value="1"/>
</dbReference>
<evidence type="ECO:0000256" key="2">
    <source>
        <dbReference type="ARBA" id="ARBA00023136"/>
    </source>
</evidence>
<dbReference type="Gene3D" id="3.30.1330.60">
    <property type="entry name" value="OmpA-like domain"/>
    <property type="match status" value="1"/>
</dbReference>
<dbReference type="Pfam" id="PF00691">
    <property type="entry name" value="OmpA"/>
    <property type="match status" value="1"/>
</dbReference>
<evidence type="ECO:0000313" key="8">
    <source>
        <dbReference type="Proteomes" id="UP000277579"/>
    </source>
</evidence>
<dbReference type="InterPro" id="IPR011659">
    <property type="entry name" value="WD40"/>
</dbReference>
<evidence type="ECO:0000313" key="7">
    <source>
        <dbReference type="EMBL" id="RKS23053.1"/>
    </source>
</evidence>
<gene>
    <name evidence="7" type="ORF">CLV94_1955</name>
</gene>